<gene>
    <name evidence="4" type="primary">dacB</name>
    <name evidence="4" type="ORF">FMM08_20425</name>
</gene>
<comment type="similarity">
    <text evidence="1">Belongs to the peptidase S13 family.</text>
</comment>
<feature type="region of interest" description="Disordered" evidence="3">
    <location>
        <begin position="97"/>
        <end position="125"/>
    </location>
</feature>
<evidence type="ECO:0000256" key="3">
    <source>
        <dbReference type="SAM" id="MobiDB-lite"/>
    </source>
</evidence>
<name>A0A5C8Z5Z0_9ACTN</name>
<dbReference type="GO" id="GO:0006508">
    <property type="term" value="P:proteolysis"/>
    <property type="evidence" value="ECO:0007669"/>
    <property type="project" value="InterPro"/>
</dbReference>
<dbReference type="InterPro" id="IPR012338">
    <property type="entry name" value="Beta-lactam/transpept-like"/>
</dbReference>
<evidence type="ECO:0000256" key="1">
    <source>
        <dbReference type="ARBA" id="ARBA00006096"/>
    </source>
</evidence>
<keyword evidence="2 4" id="KW-0378">Hydrolase</keyword>
<dbReference type="EMBL" id="VKAC01000015">
    <property type="protein sequence ID" value="TXR52350.1"/>
    <property type="molecule type" value="Genomic_DNA"/>
</dbReference>
<evidence type="ECO:0000313" key="4">
    <source>
        <dbReference type="EMBL" id="TXR52350.1"/>
    </source>
</evidence>
<dbReference type="RefSeq" id="WP_147928187.1">
    <property type="nucleotide sequence ID" value="NZ_VKAC01000015.1"/>
</dbReference>
<dbReference type="Proteomes" id="UP000321234">
    <property type="component" value="Unassembled WGS sequence"/>
</dbReference>
<dbReference type="PANTHER" id="PTHR30023">
    <property type="entry name" value="D-ALANYL-D-ALANINE CARBOXYPEPTIDASE"/>
    <property type="match status" value="1"/>
</dbReference>
<evidence type="ECO:0000313" key="5">
    <source>
        <dbReference type="Proteomes" id="UP000321234"/>
    </source>
</evidence>
<accession>A0A5C8Z5Z0</accession>
<dbReference type="NCBIfam" id="TIGR00666">
    <property type="entry name" value="PBP4"/>
    <property type="match status" value="1"/>
</dbReference>
<feature type="region of interest" description="Disordered" evidence="3">
    <location>
        <begin position="1"/>
        <end position="55"/>
    </location>
</feature>
<comment type="caution">
    <text evidence="4">The sequence shown here is derived from an EMBL/GenBank/DDBJ whole genome shotgun (WGS) entry which is preliminary data.</text>
</comment>
<dbReference type="InterPro" id="IPR000667">
    <property type="entry name" value="Peptidase_S13"/>
</dbReference>
<keyword evidence="5" id="KW-1185">Reference proteome</keyword>
<dbReference type="PRINTS" id="PR00922">
    <property type="entry name" value="DADACBPTASE3"/>
</dbReference>
<dbReference type="GO" id="GO:0000270">
    <property type="term" value="P:peptidoglycan metabolic process"/>
    <property type="evidence" value="ECO:0007669"/>
    <property type="project" value="TreeGrafter"/>
</dbReference>
<dbReference type="AlphaFoldDB" id="A0A5C8Z5Z0"/>
<sequence>MAGPPERTPEPVAQDDDAPREPAPADPAPPPAEPAPPAPAGPPSPPVQRSARRRGLRVGATAAALALLLGGYAVADAAGAAPGVLTLAPVPTAPAPAVPPGAAARPAPPEALAGLDPSAPRPDPTALAAALGPLLAAPALRGSATASVVDATTGQVLLDSGASQPQEPASVAKLLTATAVLHALGPDATLPTRVVAGAAPGQLVLVGGGDQLLTAGRSDPGATVGRAGLADLADAVAASLRARGTTSATVVLDDSLTGGSPQVEAGWGSGDIAAGYVAPLTSVALDAGRATPANYAPRSLDPGLDVARTLASLLAQRGVQVDPAAVVRGGPAPAGSAVLGEVRSAPLVDVVADALAESDNTVAEALARLVGAAAGRPPGFAASAQAVLEEASAAGVDTTGAVLVDGSGLGAGSQVPAAVFTSVLSTAARQPQAAPLLEAMPVGGLSGTLAERFAGGSAGAAGLVRAKTGSLTGVSSLVGTVVDADGRLLAFAVLADGTGPTVPARQSLDAVAAALAGCGCRTG</sequence>
<keyword evidence="4" id="KW-0121">Carboxypeptidase</keyword>
<organism evidence="4 5">
    <name type="scientific">Quadrisphaera setariae</name>
    <dbReference type="NCBI Taxonomy" id="2593304"/>
    <lineage>
        <taxon>Bacteria</taxon>
        <taxon>Bacillati</taxon>
        <taxon>Actinomycetota</taxon>
        <taxon>Actinomycetes</taxon>
        <taxon>Kineosporiales</taxon>
        <taxon>Kineosporiaceae</taxon>
        <taxon>Quadrisphaera</taxon>
    </lineage>
</organism>
<dbReference type="PANTHER" id="PTHR30023:SF0">
    <property type="entry name" value="PENICILLIN-SENSITIVE CARBOXYPEPTIDASE A"/>
    <property type="match status" value="1"/>
</dbReference>
<feature type="compositionally biased region" description="Low complexity" evidence="3">
    <location>
        <begin position="100"/>
        <end position="115"/>
    </location>
</feature>
<reference evidence="4 5" key="1">
    <citation type="submission" date="2019-07" db="EMBL/GenBank/DDBJ databases">
        <title>Quadrisphaera sp. strain DD2A genome sequencing and assembly.</title>
        <authorList>
            <person name="Kim I."/>
        </authorList>
    </citation>
    <scope>NUCLEOTIDE SEQUENCE [LARGE SCALE GENOMIC DNA]</scope>
    <source>
        <strain evidence="4 5">DD2A</strain>
    </source>
</reference>
<protein>
    <submittedName>
        <fullName evidence="4">D-alanyl-D-alanine carboxypeptidase/D-alanyl-D-alanine-endopeptidase</fullName>
        <ecNumber evidence="4">3.4.16.4</ecNumber>
    </submittedName>
</protein>
<dbReference type="SUPFAM" id="SSF56601">
    <property type="entry name" value="beta-lactamase/transpeptidase-like"/>
    <property type="match status" value="1"/>
</dbReference>
<dbReference type="Pfam" id="PF02113">
    <property type="entry name" value="Peptidase_S13"/>
    <property type="match status" value="1"/>
</dbReference>
<evidence type="ECO:0000256" key="2">
    <source>
        <dbReference type="ARBA" id="ARBA00022801"/>
    </source>
</evidence>
<proteinExistence type="inferred from homology"/>
<dbReference type="GO" id="GO:0009002">
    <property type="term" value="F:serine-type D-Ala-D-Ala carboxypeptidase activity"/>
    <property type="evidence" value="ECO:0007669"/>
    <property type="project" value="UniProtKB-EC"/>
</dbReference>
<dbReference type="OrthoDB" id="56883at2"/>
<dbReference type="Gene3D" id="3.40.710.10">
    <property type="entry name" value="DD-peptidase/beta-lactamase superfamily"/>
    <property type="match status" value="2"/>
</dbReference>
<dbReference type="EC" id="3.4.16.4" evidence="4"/>
<feature type="compositionally biased region" description="Pro residues" evidence="3">
    <location>
        <begin position="21"/>
        <end position="46"/>
    </location>
</feature>
<keyword evidence="4" id="KW-0645">Protease</keyword>